<comment type="caution">
    <text evidence="2">The sequence shown here is derived from an EMBL/GenBank/DDBJ whole genome shotgun (WGS) entry which is preliminary data.</text>
</comment>
<evidence type="ECO:0000256" key="1">
    <source>
        <dbReference type="SAM" id="SignalP"/>
    </source>
</evidence>
<protein>
    <submittedName>
        <fullName evidence="2">RagB/SusD family nutrient uptake outer membrane protein</fullName>
    </submittedName>
</protein>
<accession>A0ABV5ZPY1</accession>
<gene>
    <name evidence="2" type="ORF">ACFFK8_10570</name>
</gene>
<dbReference type="PROSITE" id="PS51257">
    <property type="entry name" value="PROKAR_LIPOPROTEIN"/>
    <property type="match status" value="1"/>
</dbReference>
<evidence type="ECO:0000313" key="3">
    <source>
        <dbReference type="Proteomes" id="UP001589688"/>
    </source>
</evidence>
<dbReference type="Proteomes" id="UP001589688">
    <property type="component" value="Unassembled WGS sequence"/>
</dbReference>
<organism evidence="2 3">
    <name type="scientific">Hallella seregens ATCC 51272</name>
    <dbReference type="NCBI Taxonomy" id="1336250"/>
    <lineage>
        <taxon>Bacteria</taxon>
        <taxon>Pseudomonadati</taxon>
        <taxon>Bacteroidota</taxon>
        <taxon>Bacteroidia</taxon>
        <taxon>Bacteroidales</taxon>
        <taxon>Prevotellaceae</taxon>
        <taxon>Hallella</taxon>
    </lineage>
</organism>
<feature type="chain" id="PRO_5047538180" evidence="1">
    <location>
        <begin position="20"/>
        <end position="587"/>
    </location>
</feature>
<keyword evidence="1" id="KW-0732">Signal</keyword>
<dbReference type="Gene3D" id="1.25.40.390">
    <property type="match status" value="1"/>
</dbReference>
<evidence type="ECO:0000313" key="2">
    <source>
        <dbReference type="EMBL" id="MFB9898219.1"/>
    </source>
</evidence>
<dbReference type="SUPFAM" id="SSF48452">
    <property type="entry name" value="TPR-like"/>
    <property type="match status" value="1"/>
</dbReference>
<sequence length="587" mass="66167">MKAKYILGGVLVAVMTVFSSCSDFFEQDSNHVTFTDKMHLDDPADTIYSLTGIMTQLQKLGDRTVLLGEARGDLVDVTNAASSDLRDVALFNVGDDNMYNRPRDYYAVINNCNLYIAKADTALKNNRGQSIFMREYAAVKAYRAWTYLQLVINYGRVPFVTEPILTKGQSEATYETKDILDVCNWLVKDIAPLADVERPGLGVIGSTDSRLLYFPVAVVLGDLNLWAGNYKEAAQAYYKAITTANGANSFFPIGSNSVQWFDTQNWAGLGNSWTSLFRSENYSTDRELIAMIPGDSIPSDGNYSQLRNIFNSNIQNDYEASLTPSQAIQKLSEDQVYCVVNSNGDVFYAPRNLNMHRTGDLRLLSAWVTENGTYKNRQITAQSITKYYTRNVHIYRRAMLYLRLAEALNRAGYPHFAYQILSSGVNDRVIAATVLPYCTSAADSAFVSQFSFPSNSSNGYILPDLANPNLYYNTIGIHSRGSGWSQYNAYYRMPNDTTLAGQALRDYQIDRVERMIVDENALECAFEGTRYYDLMRVALRRNDPSFLADRIYARRGSDRSGEMKSEIKKDLLNTKNWFLSWQGKIGL</sequence>
<dbReference type="InterPro" id="IPR011990">
    <property type="entry name" value="TPR-like_helical_dom_sf"/>
</dbReference>
<name>A0ABV5ZPY1_9BACT</name>
<feature type="signal peptide" evidence="1">
    <location>
        <begin position="1"/>
        <end position="19"/>
    </location>
</feature>
<reference evidence="2 3" key="1">
    <citation type="submission" date="2024-09" db="EMBL/GenBank/DDBJ databases">
        <authorList>
            <person name="Sun Q."/>
            <person name="Mori K."/>
        </authorList>
    </citation>
    <scope>NUCLEOTIDE SEQUENCE [LARGE SCALE GENOMIC DNA]</scope>
    <source>
        <strain evidence="2 3">ATCC 51272</strain>
    </source>
</reference>
<keyword evidence="3" id="KW-1185">Reference proteome</keyword>
<proteinExistence type="predicted"/>
<dbReference type="RefSeq" id="WP_027953004.1">
    <property type="nucleotide sequence ID" value="NZ_JBHLZF010000002.1"/>
</dbReference>
<dbReference type="EMBL" id="JBHLZF010000002">
    <property type="protein sequence ID" value="MFB9898219.1"/>
    <property type="molecule type" value="Genomic_DNA"/>
</dbReference>